<sequence length="92" mass="9840">MVQATARHLLVSNEEECAQIKQQILDGADFGEMAKAHSSCPSGAQGGDLGSFGPGMMVREFDEVVFSAPLNEVQGPVKTQFGYHLLEVTSRG</sequence>
<comment type="caution">
    <text evidence="3">The sequence shown here is derived from an EMBL/GenBank/DDBJ whole genome shotgun (WGS) entry which is preliminary data.</text>
</comment>
<name>A0A6L7HXH8_9GAMM</name>
<dbReference type="Pfam" id="PF13616">
    <property type="entry name" value="Rotamase_3"/>
    <property type="match status" value="1"/>
</dbReference>
<reference evidence="3 4" key="1">
    <citation type="submission" date="2019-12" db="EMBL/GenBank/DDBJ databases">
        <title>Shewanella insulae sp. nov., isolated from a tidal flat.</title>
        <authorList>
            <person name="Yoon J.-H."/>
        </authorList>
    </citation>
    <scope>NUCLEOTIDE SEQUENCE [LARGE SCALE GENOMIC DNA]</scope>
    <source>
        <strain evidence="3 4">JBTF-M18</strain>
    </source>
</reference>
<gene>
    <name evidence="3" type="ORF">GNT65_10205</name>
</gene>
<proteinExistence type="predicted"/>
<dbReference type="PROSITE" id="PS50198">
    <property type="entry name" value="PPIC_PPIASE_2"/>
    <property type="match status" value="1"/>
</dbReference>
<accession>A0A6L7HXH8</accession>
<keyword evidence="1 3" id="KW-0413">Isomerase</keyword>
<keyword evidence="1" id="KW-0697">Rotamase</keyword>
<dbReference type="AlphaFoldDB" id="A0A6L7HXH8"/>
<dbReference type="InterPro" id="IPR046357">
    <property type="entry name" value="PPIase_dom_sf"/>
</dbReference>
<keyword evidence="4" id="KW-1185">Reference proteome</keyword>
<evidence type="ECO:0000313" key="3">
    <source>
        <dbReference type="EMBL" id="MXR69039.1"/>
    </source>
</evidence>
<feature type="domain" description="PpiC" evidence="2">
    <location>
        <begin position="1"/>
        <end position="90"/>
    </location>
</feature>
<dbReference type="SUPFAM" id="SSF54534">
    <property type="entry name" value="FKBP-like"/>
    <property type="match status" value="1"/>
</dbReference>
<dbReference type="EMBL" id="WRPA01000008">
    <property type="protein sequence ID" value="MXR69039.1"/>
    <property type="molecule type" value="Genomic_DNA"/>
</dbReference>
<dbReference type="GO" id="GO:0003755">
    <property type="term" value="F:peptidyl-prolyl cis-trans isomerase activity"/>
    <property type="evidence" value="ECO:0007669"/>
    <property type="project" value="UniProtKB-KW"/>
</dbReference>
<dbReference type="Gene3D" id="3.10.50.40">
    <property type="match status" value="1"/>
</dbReference>
<evidence type="ECO:0000256" key="1">
    <source>
        <dbReference type="PROSITE-ProRule" id="PRU00278"/>
    </source>
</evidence>
<dbReference type="InterPro" id="IPR000297">
    <property type="entry name" value="PPIase_PpiC"/>
</dbReference>
<evidence type="ECO:0000313" key="4">
    <source>
        <dbReference type="Proteomes" id="UP000474778"/>
    </source>
</evidence>
<dbReference type="PANTHER" id="PTHR43629:SF2">
    <property type="entry name" value="RHODANESE-LIKE_PPIC DOMAIN-CONTAINING PROTEIN 12, CHLOROPLASTIC"/>
    <property type="match status" value="1"/>
</dbReference>
<evidence type="ECO:0000259" key="2">
    <source>
        <dbReference type="PROSITE" id="PS50198"/>
    </source>
</evidence>
<protein>
    <submittedName>
        <fullName evidence="3">Peptidylprolyl isomerase</fullName>
    </submittedName>
</protein>
<dbReference type="Proteomes" id="UP000474778">
    <property type="component" value="Unassembled WGS sequence"/>
</dbReference>
<dbReference type="PANTHER" id="PTHR43629">
    <property type="entry name" value="PEPTIDYL-PROLYL CIS-TRANS ISOMERASE"/>
    <property type="match status" value="1"/>
</dbReference>
<dbReference type="InterPro" id="IPR052204">
    <property type="entry name" value="PpiC/parvulin_rotamase"/>
</dbReference>
<organism evidence="3 4">
    <name type="scientific">Shewanella insulae</name>
    <dbReference type="NCBI Taxonomy" id="2681496"/>
    <lineage>
        <taxon>Bacteria</taxon>
        <taxon>Pseudomonadati</taxon>
        <taxon>Pseudomonadota</taxon>
        <taxon>Gammaproteobacteria</taxon>
        <taxon>Alteromonadales</taxon>
        <taxon>Shewanellaceae</taxon>
        <taxon>Shewanella</taxon>
    </lineage>
</organism>
<dbReference type="RefSeq" id="WP_160795850.1">
    <property type="nucleotide sequence ID" value="NZ_CANMWR010000002.1"/>
</dbReference>